<dbReference type="Gene3D" id="2.40.50.180">
    <property type="entry name" value="CheA-289, Domain 4"/>
    <property type="match status" value="1"/>
</dbReference>
<evidence type="ECO:0000313" key="2">
    <source>
        <dbReference type="EMBL" id="TGA98672.1"/>
    </source>
</evidence>
<name>A0A4Z0GR69_9BACL</name>
<evidence type="ECO:0000313" key="3">
    <source>
        <dbReference type="Proteomes" id="UP000298347"/>
    </source>
</evidence>
<proteinExistence type="predicted"/>
<dbReference type="Proteomes" id="UP000298347">
    <property type="component" value="Unassembled WGS sequence"/>
</dbReference>
<dbReference type="PROSITE" id="PS50851">
    <property type="entry name" value="CHEW"/>
    <property type="match status" value="1"/>
</dbReference>
<dbReference type="EMBL" id="SRJD01000006">
    <property type="protein sequence ID" value="TGA98672.1"/>
    <property type="molecule type" value="Genomic_DNA"/>
</dbReference>
<dbReference type="Pfam" id="PF01584">
    <property type="entry name" value="CheW"/>
    <property type="match status" value="1"/>
</dbReference>
<feature type="domain" description="CheW-like" evidence="1">
    <location>
        <begin position="55"/>
        <end position="192"/>
    </location>
</feature>
<reference evidence="2 3" key="1">
    <citation type="journal article" date="2015" name="Int. J. Syst. Evol. Microbiol.">
        <title>Sporolactobacillus shoreae sp. nov. and Sporolactobacillus spathodeae sp. nov., two spore-forming lactic acid bacteria isolated from tree barks in Thailand.</title>
        <authorList>
            <person name="Thamacharoensuk T."/>
            <person name="Kitahara M."/>
            <person name="Ohkuma M."/>
            <person name="Thongchul N."/>
            <person name="Tanasupawat S."/>
        </authorList>
    </citation>
    <scope>NUCLEOTIDE SEQUENCE [LARGE SCALE GENOMIC DNA]</scope>
    <source>
        <strain evidence="2 3">BK92</strain>
    </source>
</reference>
<sequence>MKAGKLLSRIQCPILKNNHSFFFVRYMLWKTFFQIESKASQSLYEVIHMSTDTIDQTALALYSGNLTVGILIDEVSEIIEPVPAAPVPVTHPFFSGLISLRDHILPLILLSGVLESGSNPFVNKEDRKFVIGVTKSGNIAIDIDAVGGTYTFQAEQTSPADQGQSFYSSKIQVEDGELPLLNLEKLAEYIQRQNERIRCEAGMIQNH</sequence>
<dbReference type="SMART" id="SM00260">
    <property type="entry name" value="CheW"/>
    <property type="match status" value="1"/>
</dbReference>
<dbReference type="AlphaFoldDB" id="A0A4Z0GR69"/>
<dbReference type="SUPFAM" id="SSF50341">
    <property type="entry name" value="CheW-like"/>
    <property type="match status" value="1"/>
</dbReference>
<dbReference type="GO" id="GO:0007165">
    <property type="term" value="P:signal transduction"/>
    <property type="evidence" value="ECO:0007669"/>
    <property type="project" value="InterPro"/>
</dbReference>
<evidence type="ECO:0000259" key="1">
    <source>
        <dbReference type="PROSITE" id="PS50851"/>
    </source>
</evidence>
<dbReference type="InterPro" id="IPR002545">
    <property type="entry name" value="CheW-lke_dom"/>
</dbReference>
<protein>
    <submittedName>
        <fullName evidence="2">Chemotaxis protein CheW</fullName>
    </submittedName>
</protein>
<dbReference type="GO" id="GO:0006935">
    <property type="term" value="P:chemotaxis"/>
    <property type="evidence" value="ECO:0007669"/>
    <property type="project" value="InterPro"/>
</dbReference>
<keyword evidence="3" id="KW-1185">Reference proteome</keyword>
<organism evidence="2 3">
    <name type="scientific">Sporolactobacillus shoreae</name>
    <dbReference type="NCBI Taxonomy" id="1465501"/>
    <lineage>
        <taxon>Bacteria</taxon>
        <taxon>Bacillati</taxon>
        <taxon>Bacillota</taxon>
        <taxon>Bacilli</taxon>
        <taxon>Bacillales</taxon>
        <taxon>Sporolactobacillaceae</taxon>
        <taxon>Sporolactobacillus</taxon>
    </lineage>
</organism>
<accession>A0A4Z0GR69</accession>
<gene>
    <name evidence="2" type="ORF">E4665_07360</name>
</gene>
<dbReference type="InterPro" id="IPR036061">
    <property type="entry name" value="CheW-like_dom_sf"/>
</dbReference>
<comment type="caution">
    <text evidence="2">The sequence shown here is derived from an EMBL/GenBank/DDBJ whole genome shotgun (WGS) entry which is preliminary data.</text>
</comment>
<dbReference type="OrthoDB" id="2989166at2"/>
<dbReference type="Gene3D" id="2.30.30.40">
    <property type="entry name" value="SH3 Domains"/>
    <property type="match status" value="1"/>
</dbReference>